<protein>
    <submittedName>
        <fullName evidence="3">Viral (Super1) RNA helicase family protein</fullName>
    </submittedName>
</protein>
<keyword evidence="3" id="KW-0547">Nucleotide-binding</keyword>
<dbReference type="SUPFAM" id="SSF52540">
    <property type="entry name" value="P-loop containing nucleoside triphosphate hydrolases"/>
    <property type="match status" value="1"/>
</dbReference>
<evidence type="ECO:0000313" key="4">
    <source>
        <dbReference type="Proteomes" id="UP000215590"/>
    </source>
</evidence>
<evidence type="ECO:0000313" key="3">
    <source>
        <dbReference type="EMBL" id="OYR23303.1"/>
    </source>
</evidence>
<dbReference type="AlphaFoldDB" id="A0A256G877"/>
<dbReference type="InterPro" id="IPR045055">
    <property type="entry name" value="DNA2/NAM7-like"/>
</dbReference>
<dbReference type="EMBL" id="NNRJ01000001">
    <property type="protein sequence ID" value="OYR23303.1"/>
    <property type="molecule type" value="Genomic_DNA"/>
</dbReference>
<feature type="coiled-coil region" evidence="1">
    <location>
        <begin position="103"/>
        <end position="130"/>
    </location>
</feature>
<keyword evidence="3" id="KW-0347">Helicase</keyword>
<evidence type="ECO:0000256" key="2">
    <source>
        <dbReference type="SAM" id="MobiDB-lite"/>
    </source>
</evidence>
<gene>
    <name evidence="3" type="ORF">CEV31_0012</name>
</gene>
<dbReference type="OrthoDB" id="8457103at2"/>
<proteinExistence type="predicted"/>
<organism evidence="3 4">
    <name type="scientific">Brucella thiophenivorans</name>
    <dbReference type="NCBI Taxonomy" id="571255"/>
    <lineage>
        <taxon>Bacteria</taxon>
        <taxon>Pseudomonadati</taxon>
        <taxon>Pseudomonadota</taxon>
        <taxon>Alphaproteobacteria</taxon>
        <taxon>Hyphomicrobiales</taxon>
        <taxon>Brucellaceae</taxon>
        <taxon>Brucella/Ochrobactrum group</taxon>
        <taxon>Brucella</taxon>
    </lineage>
</organism>
<keyword evidence="3" id="KW-0067">ATP-binding</keyword>
<comment type="caution">
    <text evidence="3">The sequence shown here is derived from an EMBL/GenBank/DDBJ whole genome shotgun (WGS) entry which is preliminary data.</text>
</comment>
<sequence length="781" mass="88121">MSDPVDDRSKRNAPDNFHKTLSKAEFQRRTEARHKRLAQAVIIKEKAYSKAREEWPEKIAAIEAEEKLIAQWHENHRRKKRFSKRRDEEIYPWGQRISPTRYSVILQKRREKLQLRLETVRQKYEDAVLKLQSQIGSIRESFAWLEKNPAKIKAKRNLLNGHEYAHFMCTDDREHIVIKSVHVERASGSSSEEIISDDQDEFVVFDPCECRGIRELAGVREPAFSRTDALLGGGVSQANSFRLVGKTGDHQYLKGSINYHFFGSTGAPESGQVAPRFNDDNYRHDRREITDSYLENALTSGAVMARLESFAKASFEGTGEPLLSENGESLPQPLCSRRAYAQPDLAGFYLVGDIVSDGELKVQPDLIEPDQQPHSIRSKYIDPRSPPFTSNIIRRRCNPSSWKFYNDELRRALLTIDAGRSFIIEGPTGSGKTEMIPQMVNYCLSNGKTVKVMAGTDTLDVIEKRCHAFMTERIRDTFPIGWAREERYLIFGPNPGSGERSGAADTFSVLNRPFVKGDFIRPPGDLADVLIIDDASRLSFEISLYNSPFQLVILGDPAQINCHNSVFDVARASGFSTLHLRKNYRATNRDIMTWSNIFSYDNGLDMQGRGKRLSELHYMALGSKLNGVNRAEVRALVNTAQRLSSKRASLGVVAFSPKQLNAIKAALQKAGMRELAFVGLPEDVQGMQADYVLVSLNVALTPTGRLPLEIEGLEDEQCIAKMNVALSRARWTTNIFSGLLATDIDLRTATDAQALIASVLQTFEQLPTQNMLTRSQDYWFQ</sequence>
<name>A0A256G877_9HYPH</name>
<dbReference type="PANTHER" id="PTHR10887">
    <property type="entry name" value="DNA2/NAM7 HELICASE FAMILY"/>
    <property type="match status" value="1"/>
</dbReference>
<dbReference type="RefSeq" id="WP_094504882.1">
    <property type="nucleotide sequence ID" value="NZ_JBHEEK010000028.1"/>
</dbReference>
<dbReference type="InterPro" id="IPR027417">
    <property type="entry name" value="P-loop_NTPase"/>
</dbReference>
<feature type="compositionally biased region" description="Basic and acidic residues" evidence="2">
    <location>
        <begin position="1"/>
        <end position="18"/>
    </location>
</feature>
<reference evidence="3 4" key="1">
    <citation type="submission" date="2017-07" db="EMBL/GenBank/DDBJ databases">
        <title>Phylogenetic study on the rhizospheric bacterium Ochrobactrum sp. A44.</title>
        <authorList>
            <person name="Krzyzanowska D.M."/>
            <person name="Ossowicki A."/>
            <person name="Rajewska M."/>
            <person name="Maciag T."/>
            <person name="Kaczynski Z."/>
            <person name="Czerwicka M."/>
            <person name="Jafra S."/>
        </authorList>
    </citation>
    <scope>NUCLEOTIDE SEQUENCE [LARGE SCALE GENOMIC DNA]</scope>
    <source>
        <strain evidence="3 4">DSM 7216</strain>
    </source>
</reference>
<feature type="region of interest" description="Disordered" evidence="2">
    <location>
        <begin position="1"/>
        <end position="28"/>
    </location>
</feature>
<dbReference type="PANTHER" id="PTHR10887:SF495">
    <property type="entry name" value="HELICASE SENATAXIN ISOFORM X1-RELATED"/>
    <property type="match status" value="1"/>
</dbReference>
<keyword evidence="3" id="KW-0378">Hydrolase</keyword>
<dbReference type="Proteomes" id="UP000215590">
    <property type="component" value="Unassembled WGS sequence"/>
</dbReference>
<keyword evidence="4" id="KW-1185">Reference proteome</keyword>
<accession>A0A256G877</accession>
<dbReference type="Gene3D" id="3.40.50.300">
    <property type="entry name" value="P-loop containing nucleotide triphosphate hydrolases"/>
    <property type="match status" value="2"/>
</dbReference>
<evidence type="ECO:0000256" key="1">
    <source>
        <dbReference type="SAM" id="Coils"/>
    </source>
</evidence>
<keyword evidence="1" id="KW-0175">Coiled coil</keyword>
<dbReference type="GO" id="GO:0004386">
    <property type="term" value="F:helicase activity"/>
    <property type="evidence" value="ECO:0007669"/>
    <property type="project" value="UniProtKB-KW"/>
</dbReference>